<dbReference type="GO" id="GO:0016887">
    <property type="term" value="F:ATP hydrolysis activity"/>
    <property type="evidence" value="ECO:0007669"/>
    <property type="project" value="InterPro"/>
</dbReference>
<evidence type="ECO:0000256" key="4">
    <source>
        <dbReference type="ARBA" id="ARBA00022737"/>
    </source>
</evidence>
<keyword evidence="6 10" id="KW-0067">ATP-binding</keyword>
<evidence type="ECO:0000256" key="8">
    <source>
        <dbReference type="ARBA" id="ARBA00023136"/>
    </source>
</evidence>
<keyword evidence="3" id="KW-0762">Sugar transport</keyword>
<name>A0A6L3AWN6_AZOBR</name>
<feature type="domain" description="ABC transporter" evidence="9">
    <location>
        <begin position="270"/>
        <end position="522"/>
    </location>
</feature>
<keyword evidence="2" id="KW-1003">Cell membrane</keyword>
<gene>
    <name evidence="10" type="ORF">DS837_19000</name>
</gene>
<evidence type="ECO:0000259" key="9">
    <source>
        <dbReference type="PROSITE" id="PS50893"/>
    </source>
</evidence>
<dbReference type="InterPro" id="IPR027417">
    <property type="entry name" value="P-loop_NTPase"/>
</dbReference>
<dbReference type="CDD" id="cd03215">
    <property type="entry name" value="ABC_Carb_Monos_II"/>
    <property type="match status" value="1"/>
</dbReference>
<dbReference type="EMBL" id="QOKV01000013">
    <property type="protein sequence ID" value="KAA0683103.1"/>
    <property type="molecule type" value="Genomic_DNA"/>
</dbReference>
<evidence type="ECO:0000313" key="10">
    <source>
        <dbReference type="EMBL" id="KAA0683103.1"/>
    </source>
</evidence>
<keyword evidence="8" id="KW-0472">Membrane</keyword>
<keyword evidence="7" id="KW-1278">Translocase</keyword>
<protein>
    <submittedName>
        <fullName evidence="10">Sugar ABC transporter ATP-binding protein</fullName>
    </submittedName>
</protein>
<keyword evidence="4" id="KW-0677">Repeat</keyword>
<keyword evidence="5" id="KW-0547">Nucleotide-binding</keyword>
<dbReference type="PANTHER" id="PTHR43790">
    <property type="entry name" value="CARBOHYDRATE TRANSPORT ATP-BINDING PROTEIN MG119-RELATED"/>
    <property type="match status" value="1"/>
</dbReference>
<comment type="caution">
    <text evidence="10">The sequence shown here is derived from an EMBL/GenBank/DDBJ whole genome shotgun (WGS) entry which is preliminary data.</text>
</comment>
<feature type="domain" description="ABC transporter" evidence="9">
    <location>
        <begin position="15"/>
        <end position="257"/>
    </location>
</feature>
<dbReference type="InterPro" id="IPR053466">
    <property type="entry name" value="L-arabinose_ABC_transporter"/>
</dbReference>
<dbReference type="AlphaFoldDB" id="A0A6L3AWN6"/>
<dbReference type="InterPro" id="IPR017871">
    <property type="entry name" value="ABC_transporter-like_CS"/>
</dbReference>
<keyword evidence="1" id="KW-0813">Transport</keyword>
<dbReference type="GO" id="GO:0005524">
    <property type="term" value="F:ATP binding"/>
    <property type="evidence" value="ECO:0007669"/>
    <property type="project" value="UniProtKB-KW"/>
</dbReference>
<organism evidence="10 11">
    <name type="scientific">Azospirillum brasilense</name>
    <dbReference type="NCBI Taxonomy" id="192"/>
    <lineage>
        <taxon>Bacteria</taxon>
        <taxon>Pseudomonadati</taxon>
        <taxon>Pseudomonadota</taxon>
        <taxon>Alphaproteobacteria</taxon>
        <taxon>Rhodospirillales</taxon>
        <taxon>Azospirillaceae</taxon>
        <taxon>Azospirillum</taxon>
    </lineage>
</organism>
<dbReference type="CDD" id="cd03216">
    <property type="entry name" value="ABC_Carb_Monos_I"/>
    <property type="match status" value="1"/>
</dbReference>
<dbReference type="SMART" id="SM00382">
    <property type="entry name" value="AAA"/>
    <property type="match status" value="2"/>
</dbReference>
<sequence>MDSILERSSLAMPILEMTGITKTFPGVKALDDVNLSVREGEIHALIGENGAGKSTLMKVLSGVYPQGSFDGEIRFRGQPQAFRGIADSERLGIIIIHQELALVPLLSITENLFLGNEQPKRGLLGGNVIDWDASTLRARELLRLVGLHDPPETLITDLGVGKQQLVEIAKALSKEVKLLILDEPTASLNESDSDALLDLLLQFKARGIASILISHKLNEIAKVADRVTILRDGTTVETLDCREAVVSQDRIIRGMVGRSLSDRYPRRTTVPGEVLFEVKGWSADHPAHPGRRVVRDVNLTVRRGEVVGIAGLMGAGRTEFAMSLFGRSYGRNIRGRAFLNGREIDVSTISRAMANDLAYATEDRKHLGLVLDNDIRHNVTLANLKGVAKRWVIDHEREVQVAEEFRRRLRIRCPDVFQETVNLSGGNQQKVVLSKWLFADPQVLILDEPTRGIDVGAKYEIYTIINQLVAEGRGVVLISSEMPELLGVADRIYVMNAGAMVAEMPAAEASQEKIMGAIMRSGETLMSGEALP</sequence>
<dbReference type="PROSITE" id="PS50893">
    <property type="entry name" value="ABC_TRANSPORTER_2"/>
    <property type="match status" value="2"/>
</dbReference>
<evidence type="ECO:0000256" key="3">
    <source>
        <dbReference type="ARBA" id="ARBA00022597"/>
    </source>
</evidence>
<dbReference type="Gene3D" id="3.40.50.300">
    <property type="entry name" value="P-loop containing nucleotide triphosphate hydrolases"/>
    <property type="match status" value="2"/>
</dbReference>
<dbReference type="InterPro" id="IPR050107">
    <property type="entry name" value="ABC_carbohydrate_import_ATPase"/>
</dbReference>
<dbReference type="InterPro" id="IPR003593">
    <property type="entry name" value="AAA+_ATPase"/>
</dbReference>
<evidence type="ECO:0000256" key="1">
    <source>
        <dbReference type="ARBA" id="ARBA00022448"/>
    </source>
</evidence>
<evidence type="ECO:0000256" key="5">
    <source>
        <dbReference type="ARBA" id="ARBA00022741"/>
    </source>
</evidence>
<dbReference type="InterPro" id="IPR003439">
    <property type="entry name" value="ABC_transporter-like_ATP-bd"/>
</dbReference>
<proteinExistence type="predicted"/>
<dbReference type="PANTHER" id="PTHR43790:SF1">
    <property type="entry name" value="XYLOSE IMPORT ATP-BINDING PROTEIN XYLG"/>
    <property type="match status" value="1"/>
</dbReference>
<accession>A0A6L3AWN6</accession>
<evidence type="ECO:0000313" key="11">
    <source>
        <dbReference type="Proteomes" id="UP000476837"/>
    </source>
</evidence>
<dbReference type="Pfam" id="PF00005">
    <property type="entry name" value="ABC_tran"/>
    <property type="match status" value="2"/>
</dbReference>
<dbReference type="SUPFAM" id="SSF52540">
    <property type="entry name" value="P-loop containing nucleoside triphosphate hydrolases"/>
    <property type="match status" value="2"/>
</dbReference>
<evidence type="ECO:0000256" key="6">
    <source>
        <dbReference type="ARBA" id="ARBA00022840"/>
    </source>
</evidence>
<dbReference type="RefSeq" id="WP_149166222.1">
    <property type="nucleotide sequence ID" value="NZ_QOKV01000013.1"/>
</dbReference>
<evidence type="ECO:0000256" key="2">
    <source>
        <dbReference type="ARBA" id="ARBA00022475"/>
    </source>
</evidence>
<dbReference type="PROSITE" id="PS00211">
    <property type="entry name" value="ABC_TRANSPORTER_1"/>
    <property type="match status" value="1"/>
</dbReference>
<dbReference type="Proteomes" id="UP000476837">
    <property type="component" value="Unassembled WGS sequence"/>
</dbReference>
<evidence type="ECO:0000256" key="7">
    <source>
        <dbReference type="ARBA" id="ARBA00022967"/>
    </source>
</evidence>
<reference evidence="10 11" key="1">
    <citation type="submission" date="2018-07" db="EMBL/GenBank/DDBJ databases">
        <title>Genome sequence of Roseomonas fauriae ATCC 49958.</title>
        <authorList>
            <person name="Sant'Anna F.H."/>
            <person name="Baldani J.I."/>
            <person name="Zilli J.E."/>
            <person name="Reis V.M."/>
            <person name="Hartmann A."/>
            <person name="Cruz L."/>
            <person name="de Souza E.M."/>
            <person name="de Oliveira Pedrosa F."/>
            <person name="Passaglia L.M.P."/>
        </authorList>
    </citation>
    <scope>NUCLEOTIDE SEQUENCE [LARGE SCALE GENOMIC DNA]</scope>
    <source>
        <strain evidence="10 11">ATCC 49958</strain>
    </source>
</reference>
<dbReference type="NCBIfam" id="NF040905">
    <property type="entry name" value="GguA"/>
    <property type="match status" value="1"/>
</dbReference>